<feature type="compositionally biased region" description="Low complexity" evidence="1">
    <location>
        <begin position="198"/>
        <end position="215"/>
    </location>
</feature>
<dbReference type="OrthoDB" id="5416097at2759"/>
<keyword evidence="3" id="KW-1185">Reference proteome</keyword>
<sequence>MASHEVEVEWQSLMALDLPPAPANIRLSHYRDKAQFMEGLATRYNEYADSEETQFGCFQLAIFAIASPATIDAVQNDDKKLLEVGDSAKDLVKFFINGYDLKVAETVNESKQPSDQGNTPAVVESAAVKPTATANPAETTLSSLFARTFGSVRRFVPYHFASSRTPPEQPTTSSEPAPDPEPSTGGLKSLKRKRSHSDSSSSTLSDTVSVSSTVSNTIHPVANMPKTVPPRRSPPTACGRGVVNLVEATQLRFMLDVREEFSANKARYSIFDADTGARIADGTEYFVEMCTLDYAKKMYDCLGLSWVVRSILFMAGGAGTPDAKPKSDFEYWDPDFDIADPDEARIDQKRYEEYLLRQFGTKNPRLQDVSGDLDATERVRDQLPSHMS</sequence>
<evidence type="ECO:0000313" key="3">
    <source>
        <dbReference type="Proteomes" id="UP000002762"/>
    </source>
</evidence>
<evidence type="ECO:0000313" key="2">
    <source>
        <dbReference type="EMBL" id="EJP69129.1"/>
    </source>
</evidence>
<dbReference type="AlphaFoldDB" id="J4KQF8"/>
<protein>
    <submittedName>
        <fullName evidence="2">Uncharacterized protein</fullName>
    </submittedName>
</protein>
<dbReference type="Proteomes" id="UP000002762">
    <property type="component" value="Unassembled WGS sequence"/>
</dbReference>
<dbReference type="HOGENOM" id="CLU_711690_0_0_1"/>
<feature type="compositionally biased region" description="Basic and acidic residues" evidence="1">
    <location>
        <begin position="375"/>
        <end position="388"/>
    </location>
</feature>
<feature type="compositionally biased region" description="Low complexity" evidence="1">
    <location>
        <begin position="162"/>
        <end position="176"/>
    </location>
</feature>
<dbReference type="InParanoid" id="J4KQF8"/>
<feature type="region of interest" description="Disordered" evidence="1">
    <location>
        <begin position="364"/>
        <end position="388"/>
    </location>
</feature>
<dbReference type="RefSeq" id="XP_008595483.1">
    <property type="nucleotide sequence ID" value="XM_008597261.1"/>
</dbReference>
<evidence type="ECO:0000256" key="1">
    <source>
        <dbReference type="SAM" id="MobiDB-lite"/>
    </source>
</evidence>
<name>J4KQF8_BEAB2</name>
<proteinExistence type="predicted"/>
<organism evidence="2 3">
    <name type="scientific">Beauveria bassiana (strain ARSEF 2860)</name>
    <name type="common">White muscardine disease fungus</name>
    <name type="synonym">Tritirachium shiotae</name>
    <dbReference type="NCBI Taxonomy" id="655819"/>
    <lineage>
        <taxon>Eukaryota</taxon>
        <taxon>Fungi</taxon>
        <taxon>Dikarya</taxon>
        <taxon>Ascomycota</taxon>
        <taxon>Pezizomycotina</taxon>
        <taxon>Sordariomycetes</taxon>
        <taxon>Hypocreomycetidae</taxon>
        <taxon>Hypocreales</taxon>
        <taxon>Cordycipitaceae</taxon>
        <taxon>Beauveria</taxon>
    </lineage>
</organism>
<dbReference type="EMBL" id="JH725153">
    <property type="protein sequence ID" value="EJP69129.1"/>
    <property type="molecule type" value="Genomic_DNA"/>
</dbReference>
<feature type="region of interest" description="Disordered" evidence="1">
    <location>
        <begin position="160"/>
        <end position="236"/>
    </location>
</feature>
<accession>J4KQF8</accession>
<gene>
    <name evidence="2" type="ORF">BBA_02164</name>
</gene>
<dbReference type="GeneID" id="19885176"/>
<reference evidence="2 3" key="1">
    <citation type="journal article" date="2012" name="Sci. Rep.">
        <title>Genomic perspectives on the evolution of fungal entomopathogenicity in Beauveria bassiana.</title>
        <authorList>
            <person name="Xiao G."/>
            <person name="Ying S.H."/>
            <person name="Zheng P."/>
            <person name="Wang Z.L."/>
            <person name="Zhang S."/>
            <person name="Xie X.Q."/>
            <person name="Shang Y."/>
            <person name="St Leger R.J."/>
            <person name="Zhao G.P."/>
            <person name="Wang C."/>
            <person name="Feng M.G."/>
        </authorList>
    </citation>
    <scope>NUCLEOTIDE SEQUENCE [LARGE SCALE GENOMIC DNA]</scope>
    <source>
        <strain evidence="2 3">ARSEF 2860</strain>
    </source>
</reference>